<evidence type="ECO:0000313" key="1">
    <source>
        <dbReference type="EMBL" id="GER27328.1"/>
    </source>
</evidence>
<dbReference type="EMBL" id="BKCP01001669">
    <property type="protein sequence ID" value="GER27328.1"/>
    <property type="molecule type" value="Genomic_DNA"/>
</dbReference>
<evidence type="ECO:0000313" key="2">
    <source>
        <dbReference type="Proteomes" id="UP000325081"/>
    </source>
</evidence>
<sequence length="221" mass="23695">MASISPEKLISTNNIERHKSNLSSLVGGEGILGSLLPLGSGLELRQVTMIVALHLQVEDLGVAAGGRSNEFGVEEPEDAVADVGELRLDLGSVTLDGGHVALVTAALLLLLDGGDDPPGGAAGAYDVLVGDGEEVALLHGELVAVNGADDLLHELHHLLVSLRLLRQLGHVHVLLAWGRHSDLCRRDFEFFFFSREKGRRLGIFFAFLERESGRQGLRNEC</sequence>
<organism evidence="1 2">
    <name type="scientific">Striga asiatica</name>
    <name type="common">Asiatic witchweed</name>
    <name type="synonym">Buchnera asiatica</name>
    <dbReference type="NCBI Taxonomy" id="4170"/>
    <lineage>
        <taxon>Eukaryota</taxon>
        <taxon>Viridiplantae</taxon>
        <taxon>Streptophyta</taxon>
        <taxon>Embryophyta</taxon>
        <taxon>Tracheophyta</taxon>
        <taxon>Spermatophyta</taxon>
        <taxon>Magnoliopsida</taxon>
        <taxon>eudicotyledons</taxon>
        <taxon>Gunneridae</taxon>
        <taxon>Pentapetalae</taxon>
        <taxon>asterids</taxon>
        <taxon>lamiids</taxon>
        <taxon>Lamiales</taxon>
        <taxon>Orobanchaceae</taxon>
        <taxon>Buchnereae</taxon>
        <taxon>Striga</taxon>
    </lineage>
</organism>
<reference evidence="2" key="1">
    <citation type="journal article" date="2019" name="Curr. Biol.">
        <title>Genome Sequence of Striga asiatica Provides Insight into the Evolution of Plant Parasitism.</title>
        <authorList>
            <person name="Yoshida S."/>
            <person name="Kim S."/>
            <person name="Wafula E.K."/>
            <person name="Tanskanen J."/>
            <person name="Kim Y.M."/>
            <person name="Honaas L."/>
            <person name="Yang Z."/>
            <person name="Spallek T."/>
            <person name="Conn C.E."/>
            <person name="Ichihashi Y."/>
            <person name="Cheong K."/>
            <person name="Cui S."/>
            <person name="Der J.P."/>
            <person name="Gundlach H."/>
            <person name="Jiao Y."/>
            <person name="Hori C."/>
            <person name="Ishida J.K."/>
            <person name="Kasahara H."/>
            <person name="Kiba T."/>
            <person name="Kim M.S."/>
            <person name="Koo N."/>
            <person name="Laohavisit A."/>
            <person name="Lee Y.H."/>
            <person name="Lumba S."/>
            <person name="McCourt P."/>
            <person name="Mortimer J.C."/>
            <person name="Mutuku J.M."/>
            <person name="Nomura T."/>
            <person name="Sasaki-Sekimoto Y."/>
            <person name="Seto Y."/>
            <person name="Wang Y."/>
            <person name="Wakatake T."/>
            <person name="Sakakibara H."/>
            <person name="Demura T."/>
            <person name="Yamaguchi S."/>
            <person name="Yoneyama K."/>
            <person name="Manabe R.I."/>
            <person name="Nelson D.C."/>
            <person name="Schulman A.H."/>
            <person name="Timko M.P."/>
            <person name="dePamphilis C.W."/>
            <person name="Choi D."/>
            <person name="Shirasu K."/>
        </authorList>
    </citation>
    <scope>NUCLEOTIDE SEQUENCE [LARGE SCALE GENOMIC DNA]</scope>
    <source>
        <strain evidence="2">cv. UVA1</strain>
    </source>
</reference>
<accession>A0A5A7P4E1</accession>
<proteinExistence type="predicted"/>
<protein>
    <submittedName>
        <fullName evidence="1">Ribonuclease HII</fullName>
    </submittedName>
</protein>
<name>A0A5A7P4E1_STRAF</name>
<dbReference type="AlphaFoldDB" id="A0A5A7P4E1"/>
<dbReference type="Proteomes" id="UP000325081">
    <property type="component" value="Unassembled WGS sequence"/>
</dbReference>
<gene>
    <name evidence="1" type="ORF">STAS_03029</name>
</gene>
<keyword evidence="2" id="KW-1185">Reference proteome</keyword>
<comment type="caution">
    <text evidence="1">The sequence shown here is derived from an EMBL/GenBank/DDBJ whole genome shotgun (WGS) entry which is preliminary data.</text>
</comment>
<dbReference type="OrthoDB" id="10599068at2759"/>